<accession>A0AAX2QI31</accession>
<dbReference type="EMBL" id="SMBI01000010">
    <property type="protein sequence ID" value="TCU21564.1"/>
    <property type="molecule type" value="Genomic_DNA"/>
</dbReference>
<name>A0AAX2QI31_9HYPH</name>
<protein>
    <recommendedName>
        <fullName evidence="3">Nucleotidyltransferase</fullName>
    </recommendedName>
</protein>
<organism evidence="1 2">
    <name type="scientific">Rhizobium laguerreae</name>
    <dbReference type="NCBI Taxonomy" id="1076926"/>
    <lineage>
        <taxon>Bacteria</taxon>
        <taxon>Pseudomonadati</taxon>
        <taxon>Pseudomonadota</taxon>
        <taxon>Alphaproteobacteria</taxon>
        <taxon>Hyphomicrobiales</taxon>
        <taxon>Rhizobiaceae</taxon>
        <taxon>Rhizobium/Agrobacterium group</taxon>
        <taxon>Rhizobium</taxon>
    </lineage>
</organism>
<dbReference type="RefSeq" id="WP_132612901.1">
    <property type="nucleotide sequence ID" value="NZ_JABEQX010000002.1"/>
</dbReference>
<dbReference type="CDD" id="cd05403">
    <property type="entry name" value="NT_KNTase_like"/>
    <property type="match status" value="1"/>
</dbReference>
<comment type="caution">
    <text evidence="1">The sequence shown here is derived from an EMBL/GenBank/DDBJ whole genome shotgun (WGS) entry which is preliminary data.</text>
</comment>
<proteinExistence type="predicted"/>
<evidence type="ECO:0008006" key="3">
    <source>
        <dbReference type="Google" id="ProtNLM"/>
    </source>
</evidence>
<gene>
    <name evidence="1" type="ORF">EV131_110151</name>
</gene>
<reference evidence="1 2" key="1">
    <citation type="submission" date="2019-03" db="EMBL/GenBank/DDBJ databases">
        <title>Genomic Encyclopedia of Type Strains, Phase IV (KMG-V): Genome sequencing to study the core and pangenomes of soil and plant-associated prokaryotes.</title>
        <authorList>
            <person name="Whitman W."/>
        </authorList>
    </citation>
    <scope>NUCLEOTIDE SEQUENCE [LARGE SCALE GENOMIC DNA]</scope>
    <source>
        <strain evidence="1 2">FB403</strain>
    </source>
</reference>
<dbReference type="Proteomes" id="UP000295021">
    <property type="component" value="Unassembled WGS sequence"/>
</dbReference>
<evidence type="ECO:0000313" key="1">
    <source>
        <dbReference type="EMBL" id="TCU21564.1"/>
    </source>
</evidence>
<dbReference type="AlphaFoldDB" id="A0AAX2QI31"/>
<sequence>MNLDRTVQVAGLPIKTVRDAIREMSRHDGNDYGWSVERLGDHLKISATHAEWICDTLQQQGILERAPQPDGRWHSPGMYYRLSPAGTRFTNASMLKRIDRARVDRLLADLLERVKEINANDDLCYFVNEIRLFGSALDKKGVSFSDVDICYVLERRKTPSQYNDWTDWSIARAEQGHRQSMQYFEMLNYGETEVKRLLKSRSPYISLHDLNDVMAIGAESVRLYVAPEGGIEAQNGSMSGEALSQAAMNAAVKNAATRDTGKSTSTAITAETPRIRLVRAIKSLAFDMLRAIDETVPLEALERSIVVAHESIEVYRREGEMERVEDILRKALSIEIIEQEKAAKTGGFIFSEDRERWAHDGTNGKLAAKCGMKHAVIEQLKCTIADRRDSDLNNGMIGQFEAYRRAEYDSWKYRQEHGYDWYGPERLSDRAVVTLRRIANGIVEKLDKQALKTLSENGFIKLFRKIKWRLTAKGERAIKYHDERDAWLKKKNEIGGDSELGDPATTGF</sequence>
<evidence type="ECO:0000313" key="2">
    <source>
        <dbReference type="Proteomes" id="UP000295021"/>
    </source>
</evidence>